<dbReference type="Proteomes" id="UP000677913">
    <property type="component" value="Unassembled WGS sequence"/>
</dbReference>
<organism evidence="1 2">
    <name type="scientific">Actinocrinis puniceicyclus</name>
    <dbReference type="NCBI Taxonomy" id="977794"/>
    <lineage>
        <taxon>Bacteria</taxon>
        <taxon>Bacillati</taxon>
        <taxon>Actinomycetota</taxon>
        <taxon>Actinomycetes</taxon>
        <taxon>Catenulisporales</taxon>
        <taxon>Actinospicaceae</taxon>
        <taxon>Actinocrinis</taxon>
    </lineage>
</organism>
<gene>
    <name evidence="1" type="ORF">KGA66_00630</name>
</gene>
<protein>
    <submittedName>
        <fullName evidence="1">Uncharacterized protein</fullName>
    </submittedName>
</protein>
<evidence type="ECO:0000313" key="1">
    <source>
        <dbReference type="EMBL" id="MBS2961530.1"/>
    </source>
</evidence>
<dbReference type="RefSeq" id="WP_211463289.1">
    <property type="nucleotide sequence ID" value="NZ_JAGSXH010000001.1"/>
</dbReference>
<reference evidence="1" key="1">
    <citation type="submission" date="2021-04" db="EMBL/GenBank/DDBJ databases">
        <title>Genome based classification of Actinospica acidithermotolerans sp. nov., an actinobacterium isolated from an Indonesian hot spring.</title>
        <authorList>
            <person name="Kusuma A.B."/>
            <person name="Putra K.E."/>
            <person name="Nafisah S."/>
            <person name="Loh J."/>
            <person name="Nouioui I."/>
            <person name="Goodfellow M."/>
        </authorList>
    </citation>
    <scope>NUCLEOTIDE SEQUENCE</scope>
    <source>
        <strain evidence="1">DSM 45618</strain>
    </source>
</reference>
<evidence type="ECO:0000313" key="2">
    <source>
        <dbReference type="Proteomes" id="UP000677913"/>
    </source>
</evidence>
<sequence>MSAPDELAGVFTFPAAKQAVYAGTTYLALGGKTHLRRAVEHSTEAIRLYQGAANVDQSSGDLLAAHLDLAAAHLDGGEIDAVAEKLGYVLATPIERRTASIRTRMRTLSSTLAQPAYSRSPAILGLREEIHAFARPALPAPDPTEP</sequence>
<keyword evidence="2" id="KW-1185">Reference proteome</keyword>
<accession>A0A8J7WL72</accession>
<dbReference type="AlphaFoldDB" id="A0A8J7WL72"/>
<dbReference type="EMBL" id="JAGSXH010000001">
    <property type="protein sequence ID" value="MBS2961530.1"/>
    <property type="molecule type" value="Genomic_DNA"/>
</dbReference>
<comment type="caution">
    <text evidence="1">The sequence shown here is derived from an EMBL/GenBank/DDBJ whole genome shotgun (WGS) entry which is preliminary data.</text>
</comment>
<name>A0A8J7WL72_9ACTN</name>
<proteinExistence type="predicted"/>